<dbReference type="Proteomes" id="UP001147752">
    <property type="component" value="Unassembled WGS sequence"/>
</dbReference>
<dbReference type="EMBL" id="JAPZBT010000002">
    <property type="protein sequence ID" value="KAJ5374361.1"/>
    <property type="molecule type" value="Genomic_DNA"/>
</dbReference>
<proteinExistence type="predicted"/>
<evidence type="ECO:0000313" key="1">
    <source>
        <dbReference type="EMBL" id="KAJ5374361.1"/>
    </source>
</evidence>
<accession>A0A9W9S933</accession>
<protein>
    <submittedName>
        <fullName evidence="1">Uncharacterized protein</fullName>
    </submittedName>
</protein>
<dbReference type="GeneID" id="81463280"/>
<dbReference type="AlphaFoldDB" id="A0A9W9S933"/>
<keyword evidence="2" id="KW-1185">Reference proteome</keyword>
<name>A0A9W9S933_9EURO</name>
<sequence length="68" mass="7698">MGSDHHLEIGDKVLQLLEAMQNLVAEPIRVDSPFAKGSPRAWQQGWPVRQELYPHGERFETRPGGSMD</sequence>
<reference evidence="1" key="1">
    <citation type="submission" date="2022-12" db="EMBL/GenBank/DDBJ databases">
        <authorList>
            <person name="Petersen C."/>
        </authorList>
    </citation>
    <scope>NUCLEOTIDE SEQUENCE</scope>
    <source>
        <strain evidence="1">IBT 3081</strain>
    </source>
</reference>
<gene>
    <name evidence="1" type="ORF">N7517_006367</name>
</gene>
<reference evidence="1" key="2">
    <citation type="journal article" date="2023" name="IMA Fungus">
        <title>Comparative genomic study of the Penicillium genus elucidates a diverse pangenome and 15 lateral gene transfer events.</title>
        <authorList>
            <person name="Petersen C."/>
            <person name="Sorensen T."/>
            <person name="Nielsen M.R."/>
            <person name="Sondergaard T.E."/>
            <person name="Sorensen J.L."/>
            <person name="Fitzpatrick D.A."/>
            <person name="Frisvad J.C."/>
            <person name="Nielsen K.L."/>
        </authorList>
    </citation>
    <scope>NUCLEOTIDE SEQUENCE</scope>
    <source>
        <strain evidence="1">IBT 3081</strain>
    </source>
</reference>
<dbReference type="RefSeq" id="XP_056580347.1">
    <property type="nucleotide sequence ID" value="XM_056724097.1"/>
</dbReference>
<evidence type="ECO:0000313" key="2">
    <source>
        <dbReference type="Proteomes" id="UP001147752"/>
    </source>
</evidence>
<organism evidence="1 2">
    <name type="scientific">Penicillium concentricum</name>
    <dbReference type="NCBI Taxonomy" id="293559"/>
    <lineage>
        <taxon>Eukaryota</taxon>
        <taxon>Fungi</taxon>
        <taxon>Dikarya</taxon>
        <taxon>Ascomycota</taxon>
        <taxon>Pezizomycotina</taxon>
        <taxon>Eurotiomycetes</taxon>
        <taxon>Eurotiomycetidae</taxon>
        <taxon>Eurotiales</taxon>
        <taxon>Aspergillaceae</taxon>
        <taxon>Penicillium</taxon>
    </lineage>
</organism>
<comment type="caution">
    <text evidence="1">The sequence shown here is derived from an EMBL/GenBank/DDBJ whole genome shotgun (WGS) entry which is preliminary data.</text>
</comment>